<proteinExistence type="predicted"/>
<dbReference type="OrthoDB" id="4249at2157"/>
<accession>A0A0A7UZ00</accession>
<dbReference type="GeneID" id="55863162"/>
<dbReference type="HOGENOM" id="CLU_200516_0_0_2"/>
<dbReference type="Proteomes" id="UP000030944">
    <property type="component" value="Chromosome"/>
</dbReference>
<dbReference type="InterPro" id="IPR044044">
    <property type="entry name" value="DUF5679"/>
</dbReference>
<organism evidence="2 3">
    <name type="scientific">Candidatus Nitrosopelagicus brevis</name>
    <dbReference type="NCBI Taxonomy" id="1410606"/>
    <lineage>
        <taxon>Archaea</taxon>
        <taxon>Nitrososphaerota</taxon>
    </lineage>
</organism>
<reference evidence="2 3" key="1">
    <citation type="journal article" date="2015" name="Proc. Natl. Acad. Sci. U.S.A.">
        <title>Genomic and proteomic characterization of "Candidatus Nitrosopelagicus brevis": An ammonia-oxidizing archaeon from the open ocean.</title>
        <authorList>
            <person name="Santoro A.E."/>
            <person name="Dupont C.L."/>
            <person name="Richter R.A."/>
            <person name="Craig M.T."/>
            <person name="Carini P."/>
            <person name="McIlvin M.R."/>
            <person name="Yang Y."/>
            <person name="Orsi W.D."/>
            <person name="Moran D.M."/>
            <person name="Saito M.A."/>
        </authorList>
    </citation>
    <scope>NUCLEOTIDE SEQUENCE [LARGE SCALE GENOMIC DNA]</scope>
    <source>
        <strain evidence="3">V2</strain>
    </source>
</reference>
<dbReference type="KEGG" id="nbv:T478_1410"/>
<gene>
    <name evidence="2" type="ORF">T478_1410</name>
</gene>
<dbReference type="EMBL" id="CP007026">
    <property type="protein sequence ID" value="AJA92019.1"/>
    <property type="molecule type" value="Genomic_DNA"/>
</dbReference>
<evidence type="ECO:0000259" key="1">
    <source>
        <dbReference type="Pfam" id="PF18930"/>
    </source>
</evidence>
<dbReference type="STRING" id="1410606.T478_1410"/>
<feature type="domain" description="DUF5679" evidence="1">
    <location>
        <begin position="7"/>
        <end position="43"/>
    </location>
</feature>
<protein>
    <recommendedName>
        <fullName evidence="1">DUF5679 domain-containing protein</fullName>
    </recommendedName>
</protein>
<evidence type="ECO:0000313" key="3">
    <source>
        <dbReference type="Proteomes" id="UP000030944"/>
    </source>
</evidence>
<dbReference type="AlphaFoldDB" id="A0A0A7UZ00"/>
<evidence type="ECO:0000313" key="2">
    <source>
        <dbReference type="EMBL" id="AJA92019.1"/>
    </source>
</evidence>
<sequence>MVEAYDVKARKKVEIKDPKVVQLKNGRYAIKGTSSETGITVMRICGSDKAKAEALI</sequence>
<name>A0A0A7UZ00_9ARCH</name>
<dbReference type="RefSeq" id="WP_177313242.1">
    <property type="nucleotide sequence ID" value="NZ_CP007026.1"/>
</dbReference>
<dbReference type="Pfam" id="PF18930">
    <property type="entry name" value="DUF5679"/>
    <property type="match status" value="1"/>
</dbReference>